<dbReference type="VEuPathDB" id="FungiDB:MUCCIDRAFT_79354"/>
<dbReference type="Proteomes" id="UP000077051">
    <property type="component" value="Unassembled WGS sequence"/>
</dbReference>
<sequence length="110" mass="12255">MDLKVQGHSIIGYCRKSKTTTANNGKVPAIYDRWIEREVVGTEGVRYYLLHDIQTMNKVALIVIESAGLTTNFADLDVSAGKIAGYYLYSDGLAIIDFNEQRNDCLGFSE</sequence>
<keyword evidence="2" id="KW-1185">Reference proteome</keyword>
<dbReference type="EMBL" id="AMYB01000003">
    <property type="protein sequence ID" value="OAD04238.1"/>
    <property type="molecule type" value="Genomic_DNA"/>
</dbReference>
<comment type="caution">
    <text evidence="1">The sequence shown here is derived from an EMBL/GenBank/DDBJ whole genome shotgun (WGS) entry which is preliminary data.</text>
</comment>
<proteinExistence type="predicted"/>
<dbReference type="AlphaFoldDB" id="A0A168M146"/>
<evidence type="ECO:0000313" key="1">
    <source>
        <dbReference type="EMBL" id="OAD04238.1"/>
    </source>
</evidence>
<gene>
    <name evidence="1" type="ORF">MUCCIDRAFT_79354</name>
</gene>
<organism evidence="1 2">
    <name type="scientific">Mucor lusitanicus CBS 277.49</name>
    <dbReference type="NCBI Taxonomy" id="747725"/>
    <lineage>
        <taxon>Eukaryota</taxon>
        <taxon>Fungi</taxon>
        <taxon>Fungi incertae sedis</taxon>
        <taxon>Mucoromycota</taxon>
        <taxon>Mucoromycotina</taxon>
        <taxon>Mucoromycetes</taxon>
        <taxon>Mucorales</taxon>
        <taxon>Mucorineae</taxon>
        <taxon>Mucoraceae</taxon>
        <taxon>Mucor</taxon>
    </lineage>
</organism>
<dbReference type="OrthoDB" id="2272265at2759"/>
<name>A0A168M146_MUCCL</name>
<accession>A0A168M146</accession>
<evidence type="ECO:0000313" key="2">
    <source>
        <dbReference type="Proteomes" id="UP000077051"/>
    </source>
</evidence>
<reference evidence="1 2" key="1">
    <citation type="submission" date="2015-06" db="EMBL/GenBank/DDBJ databases">
        <title>Expansion of signal transduction pathways in fungi by whole-genome duplication.</title>
        <authorList>
            <consortium name="DOE Joint Genome Institute"/>
            <person name="Corrochano L.M."/>
            <person name="Kuo A."/>
            <person name="Marcet-Houben M."/>
            <person name="Polaino S."/>
            <person name="Salamov A."/>
            <person name="Villalobos J.M."/>
            <person name="Alvarez M.I."/>
            <person name="Avalos J."/>
            <person name="Benito E.P."/>
            <person name="Benoit I."/>
            <person name="Burger G."/>
            <person name="Camino L.P."/>
            <person name="Canovas D."/>
            <person name="Cerda-Olmedo E."/>
            <person name="Cheng J.-F."/>
            <person name="Dominguez A."/>
            <person name="Elias M."/>
            <person name="Eslava A.P."/>
            <person name="Glaser F."/>
            <person name="Grimwood J."/>
            <person name="Gutierrez G."/>
            <person name="Heitman J."/>
            <person name="Henrissat B."/>
            <person name="Iturriaga E.A."/>
            <person name="Lang B.F."/>
            <person name="Lavin J.L."/>
            <person name="Lee S."/>
            <person name="Li W."/>
            <person name="Lindquist E."/>
            <person name="Lopez-Garcia S."/>
            <person name="Luque E.M."/>
            <person name="Marcos A.T."/>
            <person name="Martin J."/>
            <person name="Mccluskey K."/>
            <person name="Medina H.R."/>
            <person name="Miralles-Duran A."/>
            <person name="Miyazaki A."/>
            <person name="Munoz-Torres E."/>
            <person name="Oguiza J.A."/>
            <person name="Ohm R."/>
            <person name="Olmedo M."/>
            <person name="Orejas M."/>
            <person name="Ortiz-Castellanos L."/>
            <person name="Pisabarro A.G."/>
            <person name="Rodriguez-Romero J."/>
            <person name="Ruiz-Herrera J."/>
            <person name="Ruiz-Vazquez R."/>
            <person name="Sanz C."/>
            <person name="Schackwitz W."/>
            <person name="Schmutz J."/>
            <person name="Shahriari M."/>
            <person name="Shelest E."/>
            <person name="Silva-Franco F."/>
            <person name="Soanes D."/>
            <person name="Syed K."/>
            <person name="Tagua V.G."/>
            <person name="Talbot N.J."/>
            <person name="Thon M."/>
            <person name="De Vries R.P."/>
            <person name="Wiebenga A."/>
            <person name="Yadav J.S."/>
            <person name="Braun E.L."/>
            <person name="Baker S."/>
            <person name="Garre V."/>
            <person name="Horwitz B."/>
            <person name="Torres-Martinez S."/>
            <person name="Idnurm A."/>
            <person name="Herrera-Estrella A."/>
            <person name="Gabaldon T."/>
            <person name="Grigoriev I.V."/>
        </authorList>
    </citation>
    <scope>NUCLEOTIDE SEQUENCE [LARGE SCALE GENOMIC DNA]</scope>
    <source>
        <strain evidence="1 2">CBS 277.49</strain>
    </source>
</reference>
<protein>
    <submittedName>
        <fullName evidence="1">Uncharacterized protein</fullName>
    </submittedName>
</protein>